<name>A0A5N5WUH3_9EURO</name>
<protein>
    <submittedName>
        <fullName evidence="2">Uncharacterized protein</fullName>
    </submittedName>
</protein>
<keyword evidence="1" id="KW-1133">Transmembrane helix</keyword>
<gene>
    <name evidence="2" type="ORF">BDV29DRAFT_159507</name>
</gene>
<proteinExistence type="predicted"/>
<evidence type="ECO:0000313" key="2">
    <source>
        <dbReference type="EMBL" id="KAB8071415.1"/>
    </source>
</evidence>
<evidence type="ECO:0000313" key="3">
    <source>
        <dbReference type="Proteomes" id="UP000326565"/>
    </source>
</evidence>
<feature type="transmembrane region" description="Helical" evidence="1">
    <location>
        <begin position="16"/>
        <end position="43"/>
    </location>
</feature>
<organism evidence="2 3">
    <name type="scientific">Aspergillus leporis</name>
    <dbReference type="NCBI Taxonomy" id="41062"/>
    <lineage>
        <taxon>Eukaryota</taxon>
        <taxon>Fungi</taxon>
        <taxon>Dikarya</taxon>
        <taxon>Ascomycota</taxon>
        <taxon>Pezizomycotina</taxon>
        <taxon>Eurotiomycetes</taxon>
        <taxon>Eurotiomycetidae</taxon>
        <taxon>Eurotiales</taxon>
        <taxon>Aspergillaceae</taxon>
        <taxon>Aspergillus</taxon>
        <taxon>Aspergillus subgen. Circumdati</taxon>
    </lineage>
</organism>
<dbReference type="AlphaFoldDB" id="A0A5N5WUH3"/>
<dbReference type="OrthoDB" id="4922812at2759"/>
<keyword evidence="1" id="KW-0812">Transmembrane</keyword>
<reference evidence="2 3" key="1">
    <citation type="submission" date="2019-04" db="EMBL/GenBank/DDBJ databases">
        <title>Friends and foes A comparative genomics study of 23 Aspergillus species from section Flavi.</title>
        <authorList>
            <consortium name="DOE Joint Genome Institute"/>
            <person name="Kjaerbolling I."/>
            <person name="Vesth T."/>
            <person name="Frisvad J.C."/>
            <person name="Nybo J.L."/>
            <person name="Theobald S."/>
            <person name="Kildgaard S."/>
            <person name="Isbrandt T."/>
            <person name="Kuo A."/>
            <person name="Sato A."/>
            <person name="Lyhne E.K."/>
            <person name="Kogle M.E."/>
            <person name="Wiebenga A."/>
            <person name="Kun R.S."/>
            <person name="Lubbers R.J."/>
            <person name="Makela M.R."/>
            <person name="Barry K."/>
            <person name="Chovatia M."/>
            <person name="Clum A."/>
            <person name="Daum C."/>
            <person name="Haridas S."/>
            <person name="He G."/>
            <person name="LaButti K."/>
            <person name="Lipzen A."/>
            <person name="Mondo S."/>
            <person name="Riley R."/>
            <person name="Salamov A."/>
            <person name="Simmons B.A."/>
            <person name="Magnuson J.K."/>
            <person name="Henrissat B."/>
            <person name="Mortensen U.H."/>
            <person name="Larsen T.O."/>
            <person name="Devries R.P."/>
            <person name="Grigoriev I.V."/>
            <person name="Machida M."/>
            <person name="Baker S.E."/>
            <person name="Andersen M.R."/>
        </authorList>
    </citation>
    <scope>NUCLEOTIDE SEQUENCE [LARGE SCALE GENOMIC DNA]</scope>
    <source>
        <strain evidence="2 3">CBS 151.66</strain>
    </source>
</reference>
<dbReference type="Proteomes" id="UP000326565">
    <property type="component" value="Unassembled WGS sequence"/>
</dbReference>
<accession>A0A5N5WUH3</accession>
<keyword evidence="1" id="KW-0472">Membrane</keyword>
<dbReference type="EMBL" id="ML732273">
    <property type="protein sequence ID" value="KAB8071415.1"/>
    <property type="molecule type" value="Genomic_DNA"/>
</dbReference>
<sequence>MAVLLPHAVVGCIELILFYGGFGCSLLALIACLIHSATSLALAKHLHRGYEPITRPTYQAGNILRATIMLYAYYSKDPVAYHDAMMPIHGFAYTRALLGLLGTMGPTTSFIENVNSKDVYAHAVFGAALLSIGHCSGGVTTISYYVLLVHAVGKLSLYARLRYDKFTKQQCQVPRHIDFLRFVGLFSFEDDLDTHQDVADPNIGYLPMDKLGRFYAALN</sequence>
<evidence type="ECO:0000256" key="1">
    <source>
        <dbReference type="SAM" id="Phobius"/>
    </source>
</evidence>
<keyword evidence="3" id="KW-1185">Reference proteome</keyword>